<evidence type="ECO:0000256" key="1">
    <source>
        <dbReference type="ARBA" id="ARBA00022679"/>
    </source>
</evidence>
<dbReference type="CDD" id="cd07989">
    <property type="entry name" value="LPLAT_AGPAT-like"/>
    <property type="match status" value="1"/>
</dbReference>
<dbReference type="OrthoDB" id="9803035at2"/>
<gene>
    <name evidence="4" type="ORF">BH720_14430</name>
</gene>
<evidence type="ECO:0000256" key="2">
    <source>
        <dbReference type="ARBA" id="ARBA00023315"/>
    </source>
</evidence>
<name>A0A1E5QIB0_9CYAN</name>
<protein>
    <submittedName>
        <fullName evidence="4">Acyltransferase</fullName>
    </submittedName>
</protein>
<dbReference type="Pfam" id="PF01553">
    <property type="entry name" value="Acyltransferase"/>
    <property type="match status" value="1"/>
</dbReference>
<comment type="caution">
    <text evidence="4">The sequence shown here is derived from an EMBL/GenBank/DDBJ whole genome shotgun (WGS) entry which is preliminary data.</text>
</comment>
<dbReference type="RefSeq" id="WP_069967917.1">
    <property type="nucleotide sequence ID" value="NZ_CM124774.1"/>
</dbReference>
<sequence length="220" mass="24554">MLEKGSGEVGRVVDGLYAVLLPIHRLFLSLYFSQIWIEGLENLPDTGPVVLAPKHYSRWDPLAIALLSIEPLYFMTNANQFSGVQGWFIQRLGAFPVELNRPSLSSLRCAVELLQQGKKLVLFPEGGIVRDRLLRSLKPGLARLLLQAEAKRPPGEPIPVVPIAIHYQPNARFRAQVRLSIQPPLYAKDYQQATDKETAIALTQALEESLIKGLQALQQL</sequence>
<evidence type="ECO:0000259" key="3">
    <source>
        <dbReference type="SMART" id="SM00563"/>
    </source>
</evidence>
<dbReference type="SMART" id="SM00563">
    <property type="entry name" value="PlsC"/>
    <property type="match status" value="1"/>
</dbReference>
<proteinExistence type="predicted"/>
<dbReference type="PANTHER" id="PTHR10434:SF11">
    <property type="entry name" value="1-ACYL-SN-GLYCEROL-3-PHOSPHATE ACYLTRANSFERASE"/>
    <property type="match status" value="1"/>
</dbReference>
<dbReference type="GO" id="GO:0003841">
    <property type="term" value="F:1-acylglycerol-3-phosphate O-acyltransferase activity"/>
    <property type="evidence" value="ECO:0007669"/>
    <property type="project" value="TreeGrafter"/>
</dbReference>
<reference evidence="4" key="1">
    <citation type="submission" date="2016-09" db="EMBL/GenBank/DDBJ databases">
        <title>Draft genome of thermotolerant cyanobacterium Desertifilum sp. strain IPPAS B-1220.</title>
        <authorList>
            <person name="Sinetova M.A."/>
            <person name="Bolakhan K."/>
            <person name="Zayadan B.K."/>
            <person name="Mironov K.S."/>
            <person name="Ustinova V."/>
            <person name="Kupriyanova E.V."/>
            <person name="Sidorov R.A."/>
            <person name="Skrypnik A.N."/>
            <person name="Gogoleva N.E."/>
            <person name="Gogolev Y.V."/>
            <person name="Los D.A."/>
        </authorList>
    </citation>
    <scope>NUCLEOTIDE SEQUENCE [LARGE SCALE GENOMIC DNA]</scope>
    <source>
        <strain evidence="4">IPPAS B-1220</strain>
    </source>
</reference>
<dbReference type="GO" id="GO:0006654">
    <property type="term" value="P:phosphatidic acid biosynthetic process"/>
    <property type="evidence" value="ECO:0007669"/>
    <property type="project" value="TreeGrafter"/>
</dbReference>
<dbReference type="PANTHER" id="PTHR10434">
    <property type="entry name" value="1-ACYL-SN-GLYCEROL-3-PHOSPHATE ACYLTRANSFERASE"/>
    <property type="match status" value="1"/>
</dbReference>
<keyword evidence="2 4" id="KW-0012">Acyltransferase</keyword>
<organism evidence="4">
    <name type="scientific">Desertifilum tharense IPPAS B-1220</name>
    <dbReference type="NCBI Taxonomy" id="1781255"/>
    <lineage>
        <taxon>Bacteria</taxon>
        <taxon>Bacillati</taxon>
        <taxon>Cyanobacteriota</taxon>
        <taxon>Cyanophyceae</taxon>
        <taxon>Desertifilales</taxon>
        <taxon>Desertifilaceae</taxon>
        <taxon>Desertifilum</taxon>
    </lineage>
</organism>
<feature type="domain" description="Phospholipid/glycerol acyltransferase" evidence="3">
    <location>
        <begin position="49"/>
        <end position="168"/>
    </location>
</feature>
<accession>A0A1E5QIB0</accession>
<dbReference type="InterPro" id="IPR002123">
    <property type="entry name" value="Plipid/glycerol_acylTrfase"/>
</dbReference>
<dbReference type="STRING" id="1781255.BH720_14430"/>
<dbReference type="EMBL" id="MJGC01000066">
    <property type="protein sequence ID" value="OEJ74419.1"/>
    <property type="molecule type" value="Genomic_DNA"/>
</dbReference>
<evidence type="ECO:0000313" key="4">
    <source>
        <dbReference type="EMBL" id="OEJ74419.1"/>
    </source>
</evidence>
<keyword evidence="1 4" id="KW-0808">Transferase</keyword>
<dbReference type="SUPFAM" id="SSF69593">
    <property type="entry name" value="Glycerol-3-phosphate (1)-acyltransferase"/>
    <property type="match status" value="1"/>
</dbReference>
<dbReference type="AlphaFoldDB" id="A0A1E5QIB0"/>